<keyword evidence="8 10" id="KW-0406">Ion transport</keyword>
<proteinExistence type="inferred from homology"/>
<organism evidence="12 13">
    <name type="scientific">Ponticaulis profundi</name>
    <dbReference type="NCBI Taxonomy" id="2665222"/>
    <lineage>
        <taxon>Bacteria</taxon>
        <taxon>Pseudomonadati</taxon>
        <taxon>Pseudomonadota</taxon>
        <taxon>Alphaproteobacteria</taxon>
        <taxon>Hyphomonadales</taxon>
        <taxon>Hyphomonadaceae</taxon>
        <taxon>Ponticaulis</taxon>
    </lineage>
</organism>
<keyword evidence="3 10" id="KW-1003">Cell membrane</keyword>
<evidence type="ECO:0000256" key="11">
    <source>
        <dbReference type="SAM" id="Phobius"/>
    </source>
</evidence>
<evidence type="ECO:0000256" key="5">
    <source>
        <dbReference type="ARBA" id="ARBA00022692"/>
    </source>
</evidence>
<dbReference type="InterPro" id="IPR004772">
    <property type="entry name" value="TrkH"/>
</dbReference>
<evidence type="ECO:0000313" key="12">
    <source>
        <dbReference type="EMBL" id="MFC6197485.1"/>
    </source>
</evidence>
<protein>
    <recommendedName>
        <fullName evidence="10">Trk system potassium uptake protein</fullName>
    </recommendedName>
</protein>
<evidence type="ECO:0000256" key="1">
    <source>
        <dbReference type="ARBA" id="ARBA00004651"/>
    </source>
</evidence>
<keyword evidence="4 10" id="KW-0633">Potassium transport</keyword>
<keyword evidence="6 10" id="KW-0630">Potassium</keyword>
<evidence type="ECO:0000256" key="3">
    <source>
        <dbReference type="ARBA" id="ARBA00022475"/>
    </source>
</evidence>
<feature type="transmembrane region" description="Helical" evidence="11">
    <location>
        <begin position="183"/>
        <end position="204"/>
    </location>
</feature>
<comment type="similarity">
    <text evidence="10">Belongs to the TrkH potassium transport family.</text>
</comment>
<dbReference type="InterPro" id="IPR003445">
    <property type="entry name" value="Cat_transpt"/>
</dbReference>
<keyword evidence="10" id="KW-0997">Cell inner membrane</keyword>
<keyword evidence="2 10" id="KW-0813">Transport</keyword>
<dbReference type="PANTHER" id="PTHR32024:SF3">
    <property type="entry name" value="TRK SYSTEM POTASSIUM UPTAKE PROTEIN"/>
    <property type="match status" value="1"/>
</dbReference>
<keyword evidence="9 10" id="KW-0472">Membrane</keyword>
<evidence type="ECO:0000256" key="2">
    <source>
        <dbReference type="ARBA" id="ARBA00022448"/>
    </source>
</evidence>
<sequence>MRFQPVLLALGFLLMITGGAMIPCALVDIAMGEQSWGVFGLTAFAVIGVGGIIAIAAGKPSSERSGTREAFFLTVMVWVTLPLAASLPFMALGFSFTDAYFESVSGLTTTGATIMTGLDTEQKGLLLWRSILQWFGGVGIIVSAIAILPMLRVGGMHLFKTESSDVSGKFLPRVTEIASQITMLYVGLTIVCAMAYALAGMGAFDAINHAMTTMAAGGYSTSDMSMGKFADTRVIEVSIFFMILAALPFGTMVLIMLHGHVSSIWRDPQPRTFLIVVFAATALLVLYLYVGPQATFMRADPHIARDTLFSVISVITGAGYAVADFGQWGSFAEIIFFLLMFIGGCAGSAACGMNIFRVEVVVRTMISFSRRMLSPNRITIVHYAGKPVQDDVLHSVMIFIFLYLFIFSVSSVLLSLAGLDSITAFSSAATAISNVGPGLGPQVGPSGTFQGLPDFAKWVMSVNMIFGRLEILTVFVVLTPRFWRW</sequence>
<comment type="subcellular location">
    <subcellularLocation>
        <location evidence="10">Cell inner membrane</location>
        <topology evidence="10">Multi-pass membrane protein</topology>
    </subcellularLocation>
    <subcellularLocation>
        <location evidence="1">Cell membrane</location>
        <topology evidence="1">Multi-pass membrane protein</topology>
    </subcellularLocation>
</comment>
<name>A0ABW1S790_9PROT</name>
<feature type="transmembrane region" description="Helical" evidence="11">
    <location>
        <begin position="100"/>
        <end position="119"/>
    </location>
</feature>
<dbReference type="PANTHER" id="PTHR32024">
    <property type="entry name" value="TRK SYSTEM POTASSIUM UPTAKE PROTEIN TRKG-RELATED"/>
    <property type="match status" value="1"/>
</dbReference>
<feature type="transmembrane region" description="Helical" evidence="11">
    <location>
        <begin position="303"/>
        <end position="322"/>
    </location>
</feature>
<feature type="transmembrane region" description="Helical" evidence="11">
    <location>
        <begin position="234"/>
        <end position="261"/>
    </location>
</feature>
<keyword evidence="7 11" id="KW-1133">Transmembrane helix</keyword>
<evidence type="ECO:0000256" key="4">
    <source>
        <dbReference type="ARBA" id="ARBA00022538"/>
    </source>
</evidence>
<feature type="transmembrane region" description="Helical" evidence="11">
    <location>
        <begin position="36"/>
        <end position="58"/>
    </location>
</feature>
<comment type="caution">
    <text evidence="12">The sequence shown here is derived from an EMBL/GenBank/DDBJ whole genome shotgun (WGS) entry which is preliminary data.</text>
</comment>
<dbReference type="EMBL" id="JBHSSW010000005">
    <property type="protein sequence ID" value="MFC6197485.1"/>
    <property type="molecule type" value="Genomic_DNA"/>
</dbReference>
<keyword evidence="13" id="KW-1185">Reference proteome</keyword>
<evidence type="ECO:0000313" key="13">
    <source>
        <dbReference type="Proteomes" id="UP001596303"/>
    </source>
</evidence>
<feature type="transmembrane region" description="Helical" evidence="11">
    <location>
        <begin position="70"/>
        <end position="94"/>
    </location>
</feature>
<comment type="function">
    <text evidence="10">Low-affinity potassium transport system. Interacts with Trk system potassium uptake protein TrkA.</text>
</comment>
<feature type="transmembrane region" description="Helical" evidence="11">
    <location>
        <begin position="396"/>
        <end position="417"/>
    </location>
</feature>
<feature type="transmembrane region" description="Helical" evidence="11">
    <location>
        <begin position="458"/>
        <end position="478"/>
    </location>
</feature>
<evidence type="ECO:0000256" key="9">
    <source>
        <dbReference type="ARBA" id="ARBA00023136"/>
    </source>
</evidence>
<evidence type="ECO:0000256" key="7">
    <source>
        <dbReference type="ARBA" id="ARBA00022989"/>
    </source>
</evidence>
<keyword evidence="5 11" id="KW-0812">Transmembrane</keyword>
<accession>A0ABW1S790</accession>
<evidence type="ECO:0000256" key="10">
    <source>
        <dbReference type="PIRNR" id="PIRNR006247"/>
    </source>
</evidence>
<feature type="transmembrane region" description="Helical" evidence="11">
    <location>
        <begin position="131"/>
        <end position="151"/>
    </location>
</feature>
<feature type="transmembrane region" description="Helical" evidence="11">
    <location>
        <begin position="273"/>
        <end position="291"/>
    </location>
</feature>
<reference evidence="13" key="1">
    <citation type="journal article" date="2019" name="Int. J. Syst. Evol. Microbiol.">
        <title>The Global Catalogue of Microorganisms (GCM) 10K type strain sequencing project: providing services to taxonomists for standard genome sequencing and annotation.</title>
        <authorList>
            <consortium name="The Broad Institute Genomics Platform"/>
            <consortium name="The Broad Institute Genome Sequencing Center for Infectious Disease"/>
            <person name="Wu L."/>
            <person name="Ma J."/>
        </authorList>
    </citation>
    <scope>NUCLEOTIDE SEQUENCE [LARGE SCALE GENOMIC DNA]</scope>
    <source>
        <strain evidence="13">CGMCC-1.15741</strain>
    </source>
</reference>
<gene>
    <name evidence="12" type="ORF">ACFQDM_05315</name>
</gene>
<feature type="transmembrane region" description="Helical" evidence="11">
    <location>
        <begin position="334"/>
        <end position="356"/>
    </location>
</feature>
<dbReference type="Pfam" id="PF02386">
    <property type="entry name" value="TrkH"/>
    <property type="match status" value="1"/>
</dbReference>
<evidence type="ECO:0000256" key="6">
    <source>
        <dbReference type="ARBA" id="ARBA00022958"/>
    </source>
</evidence>
<evidence type="ECO:0000256" key="8">
    <source>
        <dbReference type="ARBA" id="ARBA00023065"/>
    </source>
</evidence>
<dbReference type="PIRSF" id="PIRSF006247">
    <property type="entry name" value="TrkH"/>
    <property type="match status" value="1"/>
</dbReference>
<dbReference type="RefSeq" id="WP_377376458.1">
    <property type="nucleotide sequence ID" value="NZ_JBHSSW010000005.1"/>
</dbReference>
<dbReference type="Proteomes" id="UP001596303">
    <property type="component" value="Unassembled WGS sequence"/>
</dbReference>